<gene>
    <name evidence="2" type="ORF">AYI70_g12070</name>
</gene>
<reference evidence="2 3" key="1">
    <citation type="submission" date="2017-01" db="EMBL/GenBank/DDBJ databases">
        <authorList>
            <person name="Mah S.A."/>
            <person name="Swanson W.J."/>
            <person name="Moy G.W."/>
            <person name="Vacquier V.D."/>
        </authorList>
    </citation>
    <scope>NUCLEOTIDE SEQUENCE [LARGE SCALE GENOMIC DNA]</scope>
    <source>
        <strain evidence="2 3">GSMNP</strain>
    </source>
</reference>
<organism evidence="2 3">
    <name type="scientific">Smittium culicis</name>
    <dbReference type="NCBI Taxonomy" id="133412"/>
    <lineage>
        <taxon>Eukaryota</taxon>
        <taxon>Fungi</taxon>
        <taxon>Fungi incertae sedis</taxon>
        <taxon>Zoopagomycota</taxon>
        <taxon>Kickxellomycotina</taxon>
        <taxon>Harpellomycetes</taxon>
        <taxon>Harpellales</taxon>
        <taxon>Legeriomycetaceae</taxon>
        <taxon>Smittium</taxon>
    </lineage>
</organism>
<sequence length="125" mass="13556">MQLISYRLVDELVAAFKAARDEVLGIVSKADTIAHCTQSADSRNLNNVVDLQDDADLENEIAKWDGSSIDLATPCSSNSKSGASDLVVASDNNQENPKSIKERADLVETASLKRKIEYINGKETS</sequence>
<feature type="region of interest" description="Disordered" evidence="1">
    <location>
        <begin position="75"/>
        <end position="103"/>
    </location>
</feature>
<protein>
    <submittedName>
        <fullName evidence="2">Uncharacterized protein</fullName>
    </submittedName>
</protein>
<name>A0A1R1WZ07_9FUNG</name>
<proteinExistence type="predicted"/>
<evidence type="ECO:0000313" key="3">
    <source>
        <dbReference type="Proteomes" id="UP000187283"/>
    </source>
</evidence>
<keyword evidence="3" id="KW-1185">Reference proteome</keyword>
<dbReference type="EMBL" id="LSSN01006015">
    <property type="protein sequence ID" value="OMJ07601.1"/>
    <property type="molecule type" value="Genomic_DNA"/>
</dbReference>
<dbReference type="Proteomes" id="UP000187283">
    <property type="component" value="Unassembled WGS sequence"/>
</dbReference>
<dbReference type="AlphaFoldDB" id="A0A1R1WZ07"/>
<evidence type="ECO:0000256" key="1">
    <source>
        <dbReference type="SAM" id="MobiDB-lite"/>
    </source>
</evidence>
<accession>A0A1R1WZ07</accession>
<comment type="caution">
    <text evidence="2">The sequence shown here is derived from an EMBL/GenBank/DDBJ whole genome shotgun (WGS) entry which is preliminary data.</text>
</comment>
<evidence type="ECO:0000313" key="2">
    <source>
        <dbReference type="EMBL" id="OMJ07601.1"/>
    </source>
</evidence>